<proteinExistence type="predicted"/>
<feature type="compositionally biased region" description="Basic and acidic residues" evidence="1">
    <location>
        <begin position="954"/>
        <end position="963"/>
    </location>
</feature>
<dbReference type="GeneID" id="30026859"/>
<comment type="caution">
    <text evidence="2">The sequence shown here is derived from an EMBL/GenBank/DDBJ whole genome shotgun (WGS) entry which is preliminary data.</text>
</comment>
<feature type="compositionally biased region" description="Polar residues" evidence="1">
    <location>
        <begin position="1151"/>
        <end position="1160"/>
    </location>
</feature>
<feature type="compositionally biased region" description="Polar residues" evidence="1">
    <location>
        <begin position="1"/>
        <end position="23"/>
    </location>
</feature>
<evidence type="ECO:0000313" key="2">
    <source>
        <dbReference type="EMBL" id="OBA22020.1"/>
    </source>
</evidence>
<dbReference type="RefSeq" id="XP_018712516.1">
    <property type="nucleotide sequence ID" value="XM_018853883.1"/>
</dbReference>
<keyword evidence="3" id="KW-1185">Reference proteome</keyword>
<feature type="region of interest" description="Disordered" evidence="1">
    <location>
        <begin position="1"/>
        <end position="30"/>
    </location>
</feature>
<feature type="compositionally biased region" description="Polar residues" evidence="1">
    <location>
        <begin position="407"/>
        <end position="419"/>
    </location>
</feature>
<feature type="region of interest" description="Disordered" evidence="1">
    <location>
        <begin position="358"/>
        <end position="502"/>
    </location>
</feature>
<dbReference type="GO" id="GO:0006607">
    <property type="term" value="P:NLS-bearing protein import into nucleus"/>
    <property type="evidence" value="ECO:0007669"/>
    <property type="project" value="TreeGrafter"/>
</dbReference>
<feature type="compositionally biased region" description="Basic and acidic residues" evidence="1">
    <location>
        <begin position="1112"/>
        <end position="1122"/>
    </location>
</feature>
<evidence type="ECO:0000313" key="3">
    <source>
        <dbReference type="Proteomes" id="UP000092555"/>
    </source>
</evidence>
<feature type="compositionally biased region" description="Polar residues" evidence="1">
    <location>
        <begin position="937"/>
        <end position="953"/>
    </location>
</feature>
<dbReference type="PANTHER" id="PTHR28284:SF1">
    <property type="entry name" value="NUCLEOPORIN NUP60"/>
    <property type="match status" value="1"/>
</dbReference>
<dbReference type="GO" id="GO:0008298">
    <property type="term" value="P:intracellular mRNA localization"/>
    <property type="evidence" value="ECO:0007669"/>
    <property type="project" value="TreeGrafter"/>
</dbReference>
<dbReference type="PANTHER" id="PTHR28284">
    <property type="entry name" value="NUCLEOPORIN NUP60"/>
    <property type="match status" value="1"/>
</dbReference>
<protein>
    <submittedName>
        <fullName evidence="2">Uncharacterized protein</fullName>
    </submittedName>
</protein>
<dbReference type="STRING" id="869754.A0A1A0HDG9"/>
<feature type="compositionally biased region" description="Low complexity" evidence="1">
    <location>
        <begin position="775"/>
        <end position="784"/>
    </location>
</feature>
<feature type="compositionally biased region" description="Polar residues" evidence="1">
    <location>
        <begin position="553"/>
        <end position="565"/>
    </location>
</feature>
<dbReference type="GO" id="GO:0034398">
    <property type="term" value="P:telomere tethering at nuclear periphery"/>
    <property type="evidence" value="ECO:0007669"/>
    <property type="project" value="TreeGrafter"/>
</dbReference>
<dbReference type="GO" id="GO:0016973">
    <property type="term" value="P:poly(A)+ mRNA export from nucleus"/>
    <property type="evidence" value="ECO:0007669"/>
    <property type="project" value="TreeGrafter"/>
</dbReference>
<name>A0A1A0HDG9_9ASCO</name>
<dbReference type="GO" id="GO:0017056">
    <property type="term" value="F:structural constituent of nuclear pore"/>
    <property type="evidence" value="ECO:0007669"/>
    <property type="project" value="InterPro"/>
</dbReference>
<feature type="region of interest" description="Disordered" evidence="1">
    <location>
        <begin position="529"/>
        <end position="629"/>
    </location>
</feature>
<accession>A0A1A0HDG9</accession>
<feature type="region of interest" description="Disordered" evidence="1">
    <location>
        <begin position="1100"/>
        <end position="1126"/>
    </location>
</feature>
<gene>
    <name evidence="2" type="ORF">METBIDRAFT_10921</name>
</gene>
<feature type="region of interest" description="Disordered" evidence="1">
    <location>
        <begin position="874"/>
        <end position="969"/>
    </location>
</feature>
<organism evidence="2 3">
    <name type="scientific">Metschnikowia bicuspidata var. bicuspidata NRRL YB-4993</name>
    <dbReference type="NCBI Taxonomy" id="869754"/>
    <lineage>
        <taxon>Eukaryota</taxon>
        <taxon>Fungi</taxon>
        <taxon>Dikarya</taxon>
        <taxon>Ascomycota</taxon>
        <taxon>Saccharomycotina</taxon>
        <taxon>Pichiomycetes</taxon>
        <taxon>Metschnikowiaceae</taxon>
        <taxon>Metschnikowia</taxon>
    </lineage>
</organism>
<feature type="region of interest" description="Disordered" evidence="1">
    <location>
        <begin position="83"/>
        <end position="102"/>
    </location>
</feature>
<feature type="compositionally biased region" description="Low complexity" evidence="1">
    <location>
        <begin position="566"/>
        <end position="577"/>
    </location>
</feature>
<evidence type="ECO:0000256" key="1">
    <source>
        <dbReference type="SAM" id="MobiDB-lite"/>
    </source>
</evidence>
<dbReference type="InterPro" id="IPR034432">
    <property type="entry name" value="Nup60"/>
</dbReference>
<feature type="compositionally biased region" description="Basic and acidic residues" evidence="1">
    <location>
        <begin position="591"/>
        <end position="604"/>
    </location>
</feature>
<dbReference type="GO" id="GO:0044615">
    <property type="term" value="C:nuclear pore nuclear basket"/>
    <property type="evidence" value="ECO:0007669"/>
    <property type="project" value="InterPro"/>
</dbReference>
<dbReference type="GO" id="GO:0031990">
    <property type="term" value="P:mRNA export from nucleus in response to heat stress"/>
    <property type="evidence" value="ECO:0007669"/>
    <property type="project" value="TreeGrafter"/>
</dbReference>
<feature type="compositionally biased region" description="Polar residues" evidence="1">
    <location>
        <begin position="888"/>
        <end position="922"/>
    </location>
</feature>
<feature type="region of interest" description="Disordered" evidence="1">
    <location>
        <begin position="1151"/>
        <end position="1171"/>
    </location>
</feature>
<reference evidence="2 3" key="1">
    <citation type="submission" date="2016-05" db="EMBL/GenBank/DDBJ databases">
        <title>Comparative genomics of biotechnologically important yeasts.</title>
        <authorList>
            <consortium name="DOE Joint Genome Institute"/>
            <person name="Riley R."/>
            <person name="Haridas S."/>
            <person name="Wolfe K.H."/>
            <person name="Lopes M.R."/>
            <person name="Hittinger C.T."/>
            <person name="Goker M."/>
            <person name="Salamov A."/>
            <person name="Wisecaver J."/>
            <person name="Long T.M."/>
            <person name="Aerts A.L."/>
            <person name="Barry K."/>
            <person name="Choi C."/>
            <person name="Clum A."/>
            <person name="Coughlan A.Y."/>
            <person name="Deshpande S."/>
            <person name="Douglass A.P."/>
            <person name="Hanson S.J."/>
            <person name="Klenk H.-P."/>
            <person name="LaButti K."/>
            <person name="Lapidus A."/>
            <person name="Lindquist E."/>
            <person name="Lipzen A."/>
            <person name="Meier-kolthoff J.P."/>
            <person name="Ohm R.A."/>
            <person name="Otillar R.P."/>
            <person name="Pangilinan J."/>
            <person name="Peng Y."/>
            <person name="Rokas A."/>
            <person name="Rosa C.A."/>
            <person name="Scheuner C."/>
            <person name="Sibirny A.A."/>
            <person name="Slot J.C."/>
            <person name="Stielow J.B."/>
            <person name="Sun H."/>
            <person name="Kurtzman C.P."/>
            <person name="Blackwell M."/>
            <person name="Grigoriev I.V."/>
            <person name="Jeffries T.W."/>
        </authorList>
    </citation>
    <scope>NUCLEOTIDE SEQUENCE [LARGE SCALE GENOMIC DNA]</scope>
    <source>
        <strain evidence="2 3">NRRL YB-4993</strain>
    </source>
</reference>
<feature type="region of interest" description="Disordered" evidence="1">
    <location>
        <begin position="725"/>
        <end position="784"/>
    </location>
</feature>
<dbReference type="AlphaFoldDB" id="A0A1A0HDG9"/>
<dbReference type="Proteomes" id="UP000092555">
    <property type="component" value="Unassembled WGS sequence"/>
</dbReference>
<feature type="compositionally biased region" description="Basic and acidic residues" evidence="1">
    <location>
        <begin position="440"/>
        <end position="453"/>
    </location>
</feature>
<dbReference type="EMBL" id="LXTC01000002">
    <property type="protein sequence ID" value="OBA22020.1"/>
    <property type="molecule type" value="Genomic_DNA"/>
</dbReference>
<feature type="compositionally biased region" description="Polar residues" evidence="1">
    <location>
        <begin position="477"/>
        <end position="502"/>
    </location>
</feature>
<dbReference type="OrthoDB" id="5370852at2759"/>
<sequence>MRFSPTTQTPSTNSLSFQTHNTPHSPPVAAMDNRRVAKVYRDRSQRVRKLPPAAAGGIFSKVKRYLSTSGLPARIASLRTGANEAETPLKQQPGPLPPGTPAAAETSAFLPVSADRNRILLSFFQEKGSQPLSEVEYEGVMALLDRSKASVTLPLPELTPERKSGDPAAAKAATNANNTFAQYSQKVLRNTSGYDASNATSVSLAAADYKPAYHTFHDVSRGSISMKRVYPLSAVPSPYRTRIQVPNLAARKARRVASAAPLMALLESAADASMDSRSFKPKSNTANSLLLILDGASGAPHADASASAKNAGGKSLHNPYAKAKRFTPLQKEDIFAKAPSPTKADEISRTVAYNKAKDLAAKEDPEPGSSLFGTLSPGAPEKPASAATDAQSTKPQPAGKLDCSPLASGSSIDSRNPVESPNAAPVSLFGSKQSAALEGKPNDTIESPAKDLEAVSAEKPNTKPSPTTPAFSFGSKPLTSANTDVTSKTLPTSSSTAEVSAQKPTLSFGFGDVKPASSSGGVLFGAKSKAGESTVDPSSKTTKPLFGFGQEGGNNASMFTFGSKPNTDSTSSNQTQTGEPPKPAFHFGTKTADDKNTTIMDHSRIGQADANKSHADEGNNKSTKPNLFAFSSKPAEGISSFGANPAMSFNTKTTVSETSAPNTPAFNFGINSSHQTGTPAFSFGSKASEPVSKSQVPAFNLEAKTAIGESAKSAFDFGVKQSEDKFASPLSLSTEPDKSKSSGESASFNFRSKPISDDPVLALNFESKSPHNFPSSSLDSKSSSNMPTFKFGAEKLPHESASIKPAFTFGEFNSHKKLNLKDLASEKSDYGFGQVTPHIDPNSQSGAMIREEKLKEQRPEFGFGIQKTEKPTSTFSFSTKLAEKKSESTQPSFSFGANHTKYTPTFSFGANSASEKNVSDQSVAEPRTQVKVDIEASNDNPVGQNPALSGDTQVSKEKQHNGDSRPSFVSKATEGAFSLGNKNTNDMPVIDHSKQELAIGTKAQTTGTSFDTKPLELETNQDKKLSSLEANAFPTNPALKLDVDPSAKVTHMEPPSFSFGSKLTDVKSTFGFNPPTTCHAFGIFGNASSDAAKSKPAFAFGAKPGGNTNEIQSKDQSSKEEAQSLAFSSGSVVDNSDFEFACNPNPTINFGSKSSSTVSHNHPLVKDDNERTSETYEFGKVPTLVSLLNQEKVKEFEKLFPF</sequence>